<evidence type="ECO:0000256" key="4">
    <source>
        <dbReference type="ARBA" id="ARBA00022825"/>
    </source>
</evidence>
<feature type="transmembrane region" description="Helical" evidence="7">
    <location>
        <begin position="413"/>
        <end position="434"/>
    </location>
</feature>
<dbReference type="GO" id="GO:0005615">
    <property type="term" value="C:extracellular space"/>
    <property type="evidence" value="ECO:0007669"/>
    <property type="project" value="TreeGrafter"/>
</dbReference>
<feature type="active site" description="Charge relay system" evidence="5">
    <location>
        <position position="123"/>
    </location>
</feature>
<dbReference type="AlphaFoldDB" id="A0A6B2L3X3"/>
<feature type="active site" description="Charge relay system" evidence="5">
    <location>
        <position position="156"/>
    </location>
</feature>
<dbReference type="EMBL" id="GIBP01002680">
    <property type="protein sequence ID" value="NDV31649.1"/>
    <property type="molecule type" value="Transcribed_RNA"/>
</dbReference>
<dbReference type="SUPFAM" id="SSF52743">
    <property type="entry name" value="Subtilisin-like"/>
    <property type="match status" value="1"/>
</dbReference>
<keyword evidence="7" id="KW-1133">Transmembrane helix</keyword>
<keyword evidence="7" id="KW-0472">Membrane</keyword>
<evidence type="ECO:0000256" key="3">
    <source>
        <dbReference type="ARBA" id="ARBA00022801"/>
    </source>
</evidence>
<dbReference type="PANTHER" id="PTHR43806:SF11">
    <property type="entry name" value="CEREVISIN-RELATED"/>
    <property type="match status" value="1"/>
</dbReference>
<feature type="active site" description="Charge relay system" evidence="5">
    <location>
        <position position="312"/>
    </location>
</feature>
<dbReference type="PROSITE" id="PS00138">
    <property type="entry name" value="SUBTILASE_SER"/>
    <property type="match status" value="1"/>
</dbReference>
<dbReference type="InterPro" id="IPR034193">
    <property type="entry name" value="PCSK9_ProteinaseK-like"/>
</dbReference>
<name>A0A6B2L3X3_9EUKA</name>
<dbReference type="CDD" id="cd04077">
    <property type="entry name" value="Peptidases_S8_PCSK9_ProteinaseK_like"/>
    <property type="match status" value="1"/>
</dbReference>
<feature type="domain" description="Peptidase S8/S53" evidence="8">
    <location>
        <begin position="114"/>
        <end position="352"/>
    </location>
</feature>
<evidence type="ECO:0000256" key="7">
    <source>
        <dbReference type="SAM" id="Phobius"/>
    </source>
</evidence>
<dbReference type="InterPro" id="IPR022398">
    <property type="entry name" value="Peptidase_S8_His-AS"/>
</dbReference>
<evidence type="ECO:0000313" key="9">
    <source>
        <dbReference type="EMBL" id="NDV31649.1"/>
    </source>
</evidence>
<dbReference type="GO" id="GO:0004252">
    <property type="term" value="F:serine-type endopeptidase activity"/>
    <property type="evidence" value="ECO:0007669"/>
    <property type="project" value="UniProtKB-UniRule"/>
</dbReference>
<dbReference type="InterPro" id="IPR036852">
    <property type="entry name" value="Peptidase_S8/S53_dom_sf"/>
</dbReference>
<keyword evidence="4 5" id="KW-0720">Serine protease</keyword>
<dbReference type="InterPro" id="IPR015500">
    <property type="entry name" value="Peptidase_S8_subtilisin-rel"/>
</dbReference>
<evidence type="ECO:0000259" key="8">
    <source>
        <dbReference type="Pfam" id="PF00082"/>
    </source>
</evidence>
<proteinExistence type="inferred from homology"/>
<sequence>MTLKNDVEQQTPNFARKVQQRLDSLYPVLSKVHHITRKPFKSRFFQKLNFLVLENIEDKDLEHFKNDTELVEKIECDFFVYHNQLKAPSWGIDRVLSSRSGIDGVWRYPLERQGEGVHVFIIDTGVLSNHGEYRDRLDKLNSVYYVGTSIEDEHGHGSHCAGTVAGKTFGIAPKATIHAVKSLDKSGGGSISNVVSGLNYVVSKKLANPTWPVLASLSLGAAGSVSLDQSVLRAIRTGVVLVAAAGNSNQDACNFSPARVNEVITVGAIDEKDDKAFYSNYGKCVDIWAPGSNIKSAGITGPSATSVLSGTSMAGPHIVGILALMLSKNMAKVPMSAGDVTDLRDLLVEMATPDVGPSSLVLAYHPCSAATSCCISGSISDYCANNYLHDSGVFFEQSNDKAIIQVAHQPSSFLLPLLICGVVFVIIVLFVAIYKRMSKKI</sequence>
<reference evidence="9" key="1">
    <citation type="journal article" date="2020" name="J. Eukaryot. Microbiol.">
        <title>De novo Sequencing, Assembly and Annotation of the Transcriptome for the Free-Living Testate Amoeba Arcella intermedia.</title>
        <authorList>
            <person name="Ribeiro G.M."/>
            <person name="Porfirio-Sousa A.L."/>
            <person name="Maurer-Alcala X.X."/>
            <person name="Katz L.A."/>
            <person name="Lahr D.J.G."/>
        </authorList>
    </citation>
    <scope>NUCLEOTIDE SEQUENCE</scope>
</reference>
<dbReference type="InterPro" id="IPR023827">
    <property type="entry name" value="Peptidase_S8_Asp-AS"/>
</dbReference>
<dbReference type="PROSITE" id="PS51892">
    <property type="entry name" value="SUBTILASE"/>
    <property type="match status" value="1"/>
</dbReference>
<dbReference type="InterPro" id="IPR050131">
    <property type="entry name" value="Peptidase_S8_subtilisin-like"/>
</dbReference>
<evidence type="ECO:0000256" key="6">
    <source>
        <dbReference type="RuleBase" id="RU003355"/>
    </source>
</evidence>
<dbReference type="InterPro" id="IPR023828">
    <property type="entry name" value="Peptidase_S8_Ser-AS"/>
</dbReference>
<dbReference type="PROSITE" id="PS00137">
    <property type="entry name" value="SUBTILASE_HIS"/>
    <property type="match status" value="1"/>
</dbReference>
<accession>A0A6B2L3X3</accession>
<keyword evidence="3 5" id="KW-0378">Hydrolase</keyword>
<protein>
    <recommendedName>
        <fullName evidence="8">Peptidase S8/S53 domain-containing protein</fullName>
    </recommendedName>
</protein>
<organism evidence="9">
    <name type="scientific">Arcella intermedia</name>
    <dbReference type="NCBI Taxonomy" id="1963864"/>
    <lineage>
        <taxon>Eukaryota</taxon>
        <taxon>Amoebozoa</taxon>
        <taxon>Tubulinea</taxon>
        <taxon>Elardia</taxon>
        <taxon>Arcellinida</taxon>
        <taxon>Sphaerothecina</taxon>
        <taxon>Arcellidae</taxon>
        <taxon>Arcella</taxon>
    </lineage>
</organism>
<dbReference type="FunFam" id="3.40.50.200:FF:000014">
    <property type="entry name" value="Proteinase K"/>
    <property type="match status" value="1"/>
</dbReference>
<evidence type="ECO:0000256" key="1">
    <source>
        <dbReference type="ARBA" id="ARBA00011073"/>
    </source>
</evidence>
<dbReference type="PANTHER" id="PTHR43806">
    <property type="entry name" value="PEPTIDASE S8"/>
    <property type="match status" value="1"/>
</dbReference>
<dbReference type="GO" id="GO:0006508">
    <property type="term" value="P:proteolysis"/>
    <property type="evidence" value="ECO:0007669"/>
    <property type="project" value="UniProtKB-KW"/>
</dbReference>
<dbReference type="PROSITE" id="PS00136">
    <property type="entry name" value="SUBTILASE_ASP"/>
    <property type="match status" value="1"/>
</dbReference>
<evidence type="ECO:0000256" key="2">
    <source>
        <dbReference type="ARBA" id="ARBA00022670"/>
    </source>
</evidence>
<keyword evidence="2 5" id="KW-0645">Protease</keyword>
<keyword evidence="7" id="KW-0812">Transmembrane</keyword>
<dbReference type="Pfam" id="PF00082">
    <property type="entry name" value="Peptidase_S8"/>
    <property type="match status" value="1"/>
</dbReference>
<comment type="similarity">
    <text evidence="1 5 6">Belongs to the peptidase S8 family.</text>
</comment>
<evidence type="ECO:0000256" key="5">
    <source>
        <dbReference type="PROSITE-ProRule" id="PRU01240"/>
    </source>
</evidence>
<dbReference type="PRINTS" id="PR00723">
    <property type="entry name" value="SUBTILISIN"/>
</dbReference>
<dbReference type="InterPro" id="IPR000209">
    <property type="entry name" value="Peptidase_S8/S53_dom"/>
</dbReference>
<dbReference type="Gene3D" id="3.40.50.200">
    <property type="entry name" value="Peptidase S8/S53 domain"/>
    <property type="match status" value="1"/>
</dbReference>